<sequence>MFSAHSPVTPATVETTISAAAELARTAGASMEKEPKTVLARLSRFFSTSRNDSVTAGPAAAPESAATAALSLVSTVSSTNPDERSSNNAGASWVATYSEFGMKAWTAMTECPADCLCNDSPSSPASSLSSATSSRTFDYDSDSDSDSASFASYKTTSSSTSTRSSRSKRSSSLPSAASSRIFDSDSDSLTSASGSHTSYETTPTSSGSSRPSPSTLAQRQARKELVSYGSPYAEHFDLVTIAAQKDHERRCREGKHRKPRGNNDYGQELYPRMSLSEMYALKYDLRRKQLQPHIDDFEQRKGRRMRASEAFELKYKLLTPDVAQQPKKLSKRIAQIREAYARENQLHEQIGGRRLRASEVPAFYCPQPLPEYAHYGMLAEDVDFDF</sequence>
<feature type="compositionally biased region" description="Low complexity" evidence="1">
    <location>
        <begin position="146"/>
        <end position="180"/>
    </location>
</feature>
<evidence type="ECO:0000256" key="1">
    <source>
        <dbReference type="SAM" id="MobiDB-lite"/>
    </source>
</evidence>
<dbReference type="OrthoDB" id="10506329at2759"/>
<gene>
    <name evidence="2" type="ORF">Rt10032_c19g6188</name>
</gene>
<dbReference type="EMBL" id="BJWK01000019">
    <property type="protein sequence ID" value="GEM12171.1"/>
    <property type="molecule type" value="Genomic_DNA"/>
</dbReference>
<feature type="compositionally biased region" description="Low complexity" evidence="1">
    <location>
        <begin position="187"/>
        <end position="215"/>
    </location>
</feature>
<reference evidence="2 3" key="1">
    <citation type="submission" date="2019-07" db="EMBL/GenBank/DDBJ databases">
        <title>Rhodotorula toruloides NBRC10032 genome sequencing.</title>
        <authorList>
            <person name="Shida Y."/>
            <person name="Takaku H."/>
            <person name="Ogasawara W."/>
            <person name="Mori K."/>
        </authorList>
    </citation>
    <scope>NUCLEOTIDE SEQUENCE [LARGE SCALE GENOMIC DNA]</scope>
    <source>
        <strain evidence="2 3">NBRC10032</strain>
    </source>
</reference>
<comment type="caution">
    <text evidence="2">The sequence shown here is derived from an EMBL/GenBank/DDBJ whole genome shotgun (WGS) entry which is preliminary data.</text>
</comment>
<organism evidence="2 3">
    <name type="scientific">Rhodotorula toruloides</name>
    <name type="common">Yeast</name>
    <name type="synonym">Rhodosporidium toruloides</name>
    <dbReference type="NCBI Taxonomy" id="5286"/>
    <lineage>
        <taxon>Eukaryota</taxon>
        <taxon>Fungi</taxon>
        <taxon>Dikarya</taxon>
        <taxon>Basidiomycota</taxon>
        <taxon>Pucciniomycotina</taxon>
        <taxon>Microbotryomycetes</taxon>
        <taxon>Sporidiobolales</taxon>
        <taxon>Sporidiobolaceae</taxon>
        <taxon>Rhodotorula</taxon>
    </lineage>
</organism>
<feature type="compositionally biased region" description="Low complexity" evidence="1">
    <location>
        <begin position="122"/>
        <end position="136"/>
    </location>
</feature>
<protein>
    <submittedName>
        <fullName evidence="2">Uncharacterized protein</fullName>
    </submittedName>
</protein>
<dbReference type="AlphaFoldDB" id="A0A511KPA9"/>
<accession>A0A511KPA9</accession>
<evidence type="ECO:0000313" key="2">
    <source>
        <dbReference type="EMBL" id="GEM12171.1"/>
    </source>
</evidence>
<evidence type="ECO:0000313" key="3">
    <source>
        <dbReference type="Proteomes" id="UP000321518"/>
    </source>
</evidence>
<dbReference type="Proteomes" id="UP000321518">
    <property type="component" value="Unassembled WGS sequence"/>
</dbReference>
<proteinExistence type="predicted"/>
<feature type="region of interest" description="Disordered" evidence="1">
    <location>
        <begin position="122"/>
        <end position="221"/>
    </location>
</feature>
<name>A0A511KPA9_RHOTO</name>